<feature type="compositionally biased region" description="Polar residues" evidence="1">
    <location>
        <begin position="42"/>
        <end position="59"/>
    </location>
</feature>
<dbReference type="AlphaFoldDB" id="A0A897MUN8"/>
<keyword evidence="2" id="KW-0472">Membrane</keyword>
<accession>A0A897MUN8</accession>
<dbReference type="EMBL" id="CP064786">
    <property type="protein sequence ID" value="QSG01955.1"/>
    <property type="molecule type" value="Genomic_DNA"/>
</dbReference>
<dbReference type="RefSeq" id="WP_238479058.1">
    <property type="nucleotide sequence ID" value="NZ_CP064786.1"/>
</dbReference>
<dbReference type="Proteomes" id="UP000663586">
    <property type="component" value="Chromosome"/>
</dbReference>
<keyword evidence="2" id="KW-0812">Transmembrane</keyword>
<evidence type="ECO:0000313" key="3">
    <source>
        <dbReference type="EMBL" id="QSG01955.1"/>
    </source>
</evidence>
<dbReference type="GeneID" id="70684115"/>
<evidence type="ECO:0000256" key="1">
    <source>
        <dbReference type="SAM" id="MobiDB-lite"/>
    </source>
</evidence>
<evidence type="ECO:0000313" key="4">
    <source>
        <dbReference type="Proteomes" id="UP000663586"/>
    </source>
</evidence>
<sequence>MAELSGSTVVVLVVGVALIGIGMIGLTSEVGWGSSVGDDTAPLQNETTGEQSDQDQSQDTVEEPYIEPVPERGDPYFEAEASDGSWISYVNPRDEYRDPYLGDGSGKLCVSLYNDDGEVVVGETVPNTTVTVPTGESLDWHSHADPFVVELPLTEHYERPLDADQFGTDPDLPQGDGYLDSHCLEIHGMPADGTVEYGEAEVDGEYEDRIEVVGYLQQDAQSWNSSVDPLADARSYEEAGGGWTYDPEHSHGQMVVVLQLDHDETDTNGEDDDTSTDDNGVDDTDQEHGESTDQDDDSENGDDESETDQLDADDSLSGFGIVAVVVALLAVAVYARRR</sequence>
<gene>
    <name evidence="3" type="ORF">AArcS_0731</name>
</gene>
<organism evidence="3 4">
    <name type="scientific">Natranaeroarchaeum sulfidigenes</name>
    <dbReference type="NCBI Taxonomy" id="2784880"/>
    <lineage>
        <taxon>Archaea</taxon>
        <taxon>Methanobacteriati</taxon>
        <taxon>Methanobacteriota</taxon>
        <taxon>Stenosarchaea group</taxon>
        <taxon>Halobacteria</taxon>
        <taxon>Halobacteriales</taxon>
        <taxon>Natronoarchaeaceae</taxon>
        <taxon>Natranaeroarchaeum</taxon>
    </lineage>
</organism>
<feature type="transmembrane region" description="Helical" evidence="2">
    <location>
        <begin position="316"/>
        <end position="335"/>
    </location>
</feature>
<keyword evidence="2" id="KW-1133">Transmembrane helix</keyword>
<proteinExistence type="predicted"/>
<dbReference type="KEGG" id="hara:AArcS_0731"/>
<feature type="region of interest" description="Disordered" evidence="1">
    <location>
        <begin position="35"/>
        <end position="61"/>
    </location>
</feature>
<feature type="compositionally biased region" description="Acidic residues" evidence="1">
    <location>
        <begin position="264"/>
        <end position="285"/>
    </location>
</feature>
<keyword evidence="4" id="KW-1185">Reference proteome</keyword>
<reference evidence="3" key="1">
    <citation type="submission" date="2020-11" db="EMBL/GenBank/DDBJ databases">
        <title>Carbohydrate-dependent, anaerobic sulfur respiration: A novel catabolism in halophilic archaea.</title>
        <authorList>
            <person name="Sorokin D.Y."/>
            <person name="Messina E."/>
            <person name="Smedile F."/>
            <person name="La Cono V."/>
            <person name="Hallsworth J.E."/>
            <person name="Yakimov M.M."/>
        </authorList>
    </citation>
    <scope>NUCLEOTIDE SEQUENCE</scope>
    <source>
        <strain evidence="3">AArc-S</strain>
    </source>
</reference>
<feature type="compositionally biased region" description="Acidic residues" evidence="1">
    <location>
        <begin position="292"/>
        <end position="314"/>
    </location>
</feature>
<protein>
    <submittedName>
        <fullName evidence="3">Cohesin domain containing secreted protein</fullName>
    </submittedName>
</protein>
<feature type="region of interest" description="Disordered" evidence="1">
    <location>
        <begin position="264"/>
        <end position="316"/>
    </location>
</feature>
<feature type="transmembrane region" description="Helical" evidence="2">
    <location>
        <begin position="7"/>
        <end position="26"/>
    </location>
</feature>
<name>A0A897MUN8_9EURY</name>
<evidence type="ECO:0000256" key="2">
    <source>
        <dbReference type="SAM" id="Phobius"/>
    </source>
</evidence>